<name>A0ABS0HFQ2_9SPHN</name>
<dbReference type="Proteomes" id="UP000600799">
    <property type="component" value="Unassembled WGS sequence"/>
</dbReference>
<evidence type="ECO:0000313" key="2">
    <source>
        <dbReference type="EMBL" id="MBF9151046.1"/>
    </source>
</evidence>
<feature type="transmembrane region" description="Helical" evidence="1">
    <location>
        <begin position="12"/>
        <end position="41"/>
    </location>
</feature>
<organism evidence="2 3">
    <name type="scientific">Novosphingobium jiangmenense</name>
    <dbReference type="NCBI Taxonomy" id="2791981"/>
    <lineage>
        <taxon>Bacteria</taxon>
        <taxon>Pseudomonadati</taxon>
        <taxon>Pseudomonadota</taxon>
        <taxon>Alphaproteobacteria</taxon>
        <taxon>Sphingomonadales</taxon>
        <taxon>Sphingomonadaceae</taxon>
        <taxon>Novosphingobium</taxon>
    </lineage>
</organism>
<proteinExistence type="predicted"/>
<gene>
    <name evidence="2" type="ORF">I2488_08515</name>
</gene>
<dbReference type="RefSeq" id="WP_196275360.1">
    <property type="nucleotide sequence ID" value="NZ_JADQDC010000004.1"/>
</dbReference>
<keyword evidence="1" id="KW-1133">Transmembrane helix</keyword>
<dbReference type="Pfam" id="PF11188">
    <property type="entry name" value="DUF2975"/>
    <property type="match status" value="1"/>
</dbReference>
<dbReference type="PROSITE" id="PS51257">
    <property type="entry name" value="PROKAR_LIPOPROTEIN"/>
    <property type="match status" value="1"/>
</dbReference>
<evidence type="ECO:0000313" key="3">
    <source>
        <dbReference type="Proteomes" id="UP000600799"/>
    </source>
</evidence>
<dbReference type="InterPro" id="IPR021354">
    <property type="entry name" value="DUF2975"/>
</dbReference>
<feature type="transmembrane region" description="Helical" evidence="1">
    <location>
        <begin position="61"/>
        <end position="82"/>
    </location>
</feature>
<feature type="transmembrane region" description="Helical" evidence="1">
    <location>
        <begin position="109"/>
        <end position="130"/>
    </location>
</feature>
<accession>A0ABS0HFQ2</accession>
<sequence>MSSFRSDPLLGLARALLVFFMAVFIVAAAACVIAVPVILFMQGDIIAEIAKEAPKAANAQFVWALAGLMVAVAALVAAMWFFTLKLKQIVDSVAAGDPFIPENAERLKVMAWMSIALQFIAVPVGLFGAWVGDKVEPTDVDLSISGNGLLLALVLFILARVFRTGAQMREDLEGTV</sequence>
<keyword evidence="3" id="KW-1185">Reference proteome</keyword>
<protein>
    <submittedName>
        <fullName evidence="2">DUF2975 domain-containing protein</fullName>
    </submittedName>
</protein>
<feature type="transmembrane region" description="Helical" evidence="1">
    <location>
        <begin position="142"/>
        <end position="162"/>
    </location>
</feature>
<keyword evidence="1" id="KW-0812">Transmembrane</keyword>
<comment type="caution">
    <text evidence="2">The sequence shown here is derived from an EMBL/GenBank/DDBJ whole genome shotgun (WGS) entry which is preliminary data.</text>
</comment>
<dbReference type="EMBL" id="JADQDC010000004">
    <property type="protein sequence ID" value="MBF9151046.1"/>
    <property type="molecule type" value="Genomic_DNA"/>
</dbReference>
<reference evidence="2 3" key="1">
    <citation type="submission" date="2020-11" db="EMBL/GenBank/DDBJ databases">
        <title>The genome sequence of Novosphingobium sp. 1Y9A.</title>
        <authorList>
            <person name="Liu Y."/>
        </authorList>
    </citation>
    <scope>NUCLEOTIDE SEQUENCE [LARGE SCALE GENOMIC DNA]</scope>
    <source>
        <strain evidence="2 3">1Y9A</strain>
    </source>
</reference>
<keyword evidence="1" id="KW-0472">Membrane</keyword>
<evidence type="ECO:0000256" key="1">
    <source>
        <dbReference type="SAM" id="Phobius"/>
    </source>
</evidence>